<keyword evidence="2" id="KW-1185">Reference proteome</keyword>
<dbReference type="Gene3D" id="2.40.50.140">
    <property type="entry name" value="Nucleic acid-binding proteins"/>
    <property type="match status" value="1"/>
</dbReference>
<gene>
    <name evidence="1" type="ORF">C3L33_15717</name>
</gene>
<dbReference type="OrthoDB" id="19141at2759"/>
<accession>A0A6A4LCD7</accession>
<reference evidence="1 2" key="1">
    <citation type="journal article" date="2019" name="Genome Biol. Evol.">
        <title>The Rhododendron genome and chromosomal organization provide insight into shared whole-genome duplications across the heath family (Ericaceae).</title>
        <authorList>
            <person name="Soza V.L."/>
            <person name="Lindsley D."/>
            <person name="Waalkes A."/>
            <person name="Ramage E."/>
            <person name="Patwardhan R.P."/>
            <person name="Burton J.N."/>
            <person name="Adey A."/>
            <person name="Kumar A."/>
            <person name="Qiu R."/>
            <person name="Shendure J."/>
            <person name="Hall B."/>
        </authorList>
    </citation>
    <scope>NUCLEOTIDE SEQUENCE [LARGE SCALE GENOMIC DNA]</scope>
    <source>
        <strain evidence="1">RSF 1966-606</strain>
    </source>
</reference>
<dbReference type="Proteomes" id="UP000428333">
    <property type="component" value="Linkage Group LG09"/>
</dbReference>
<name>A0A6A4LCD7_9ERIC</name>
<evidence type="ECO:0000313" key="1">
    <source>
        <dbReference type="EMBL" id="KAE9452387.1"/>
    </source>
</evidence>
<evidence type="ECO:0000313" key="2">
    <source>
        <dbReference type="Proteomes" id="UP000428333"/>
    </source>
</evidence>
<feature type="non-terminal residue" evidence="1">
    <location>
        <position position="1"/>
    </location>
</feature>
<dbReference type="InterPro" id="IPR012340">
    <property type="entry name" value="NA-bd_OB-fold"/>
</dbReference>
<protein>
    <submittedName>
        <fullName evidence="1">Uncharacterized protein</fullName>
    </submittedName>
</protein>
<proteinExistence type="predicted"/>
<dbReference type="AlphaFoldDB" id="A0A6A4LCD7"/>
<dbReference type="EMBL" id="QEFC01002418">
    <property type="protein sequence ID" value="KAE9452387.1"/>
    <property type="molecule type" value="Genomic_DNA"/>
</dbReference>
<organism evidence="1 2">
    <name type="scientific">Rhododendron williamsianum</name>
    <dbReference type="NCBI Taxonomy" id="262921"/>
    <lineage>
        <taxon>Eukaryota</taxon>
        <taxon>Viridiplantae</taxon>
        <taxon>Streptophyta</taxon>
        <taxon>Embryophyta</taxon>
        <taxon>Tracheophyta</taxon>
        <taxon>Spermatophyta</taxon>
        <taxon>Magnoliopsida</taxon>
        <taxon>eudicotyledons</taxon>
        <taxon>Gunneridae</taxon>
        <taxon>Pentapetalae</taxon>
        <taxon>asterids</taxon>
        <taxon>Ericales</taxon>
        <taxon>Ericaceae</taxon>
        <taxon>Ericoideae</taxon>
        <taxon>Rhodoreae</taxon>
        <taxon>Rhododendron</taxon>
    </lineage>
</organism>
<sequence length="72" mass="8245">MRNFEHLKSITILKVEFDDDKDNMQIQKKKIWELVQPHLKTDAYCVAALGGHVMRTSEGVVSCRSLRNANVS</sequence>
<comment type="caution">
    <text evidence="1">The sequence shown here is derived from an EMBL/GenBank/DDBJ whole genome shotgun (WGS) entry which is preliminary data.</text>
</comment>